<evidence type="ECO:0008006" key="4">
    <source>
        <dbReference type="Google" id="ProtNLM"/>
    </source>
</evidence>
<dbReference type="AlphaFoldDB" id="A0A5S9IS99"/>
<dbReference type="Proteomes" id="UP000326354">
    <property type="component" value="Chromosome"/>
</dbReference>
<organism evidence="2 3">
    <name type="scientific">Uabimicrobium amorphum</name>
    <dbReference type="NCBI Taxonomy" id="2596890"/>
    <lineage>
        <taxon>Bacteria</taxon>
        <taxon>Pseudomonadati</taxon>
        <taxon>Planctomycetota</taxon>
        <taxon>Candidatus Uabimicrobiia</taxon>
        <taxon>Candidatus Uabimicrobiales</taxon>
        <taxon>Candidatus Uabimicrobiaceae</taxon>
        <taxon>Candidatus Uabimicrobium</taxon>
    </lineage>
</organism>
<sequence>MNNCYKIALLLTFVLSCIAAQNETATKTSVAHAAKTQYFRWYQLYERDINDARIANQLSILDKDIEIETVAGKMTGRDSYPKRVQAYKDWKNAHHVQNVTVKEKEDGMVLDADIIYQCVLPDGSKKNFALHYDAHLKKTDGLLPVFTKIKITPKKEMESAVFEDAYPQNRMKSLMHYWLLCMEQLDGNVTPFKQLLTNEFELNFSTNSKMTSIDQLEKWLNGMPMQLQSSQHFPQNLTIKSLGENKYQVNVEFAWQGVMKNGTKLKATTGHEWIVVDDIQEPFARIQKVTVKQVKPLQQY</sequence>
<evidence type="ECO:0000256" key="1">
    <source>
        <dbReference type="SAM" id="SignalP"/>
    </source>
</evidence>
<proteinExistence type="predicted"/>
<dbReference type="PROSITE" id="PS51257">
    <property type="entry name" value="PROKAR_LIPOPROTEIN"/>
    <property type="match status" value="1"/>
</dbReference>
<feature type="signal peptide" evidence="1">
    <location>
        <begin position="1"/>
        <end position="19"/>
    </location>
</feature>
<protein>
    <recommendedName>
        <fullName evidence="4">SnoaL-like domain-containing protein</fullName>
    </recommendedName>
</protein>
<dbReference type="OrthoDB" id="870676at2"/>
<reference evidence="2 3" key="1">
    <citation type="submission" date="2019-08" db="EMBL/GenBank/DDBJ databases">
        <title>Complete genome sequence of Candidatus Uab amorphum.</title>
        <authorList>
            <person name="Shiratori T."/>
            <person name="Suzuki S."/>
            <person name="Kakizawa Y."/>
            <person name="Ishida K."/>
        </authorList>
    </citation>
    <scope>NUCLEOTIDE SEQUENCE [LARGE SCALE GENOMIC DNA]</scope>
    <source>
        <strain evidence="2 3">SRT547</strain>
    </source>
</reference>
<dbReference type="EMBL" id="AP019860">
    <property type="protein sequence ID" value="BBM86807.1"/>
    <property type="molecule type" value="Genomic_DNA"/>
</dbReference>
<feature type="chain" id="PRO_5024933141" description="SnoaL-like domain-containing protein" evidence="1">
    <location>
        <begin position="20"/>
        <end position="300"/>
    </location>
</feature>
<keyword evidence="1" id="KW-0732">Signal</keyword>
<accession>A0A5S9IS99</accession>
<dbReference type="RefSeq" id="WP_151970848.1">
    <property type="nucleotide sequence ID" value="NZ_AP019860.1"/>
</dbReference>
<dbReference type="KEGG" id="uam:UABAM_05195"/>
<evidence type="ECO:0000313" key="2">
    <source>
        <dbReference type="EMBL" id="BBM86807.1"/>
    </source>
</evidence>
<keyword evidence="3" id="KW-1185">Reference proteome</keyword>
<evidence type="ECO:0000313" key="3">
    <source>
        <dbReference type="Proteomes" id="UP000326354"/>
    </source>
</evidence>
<name>A0A5S9IS99_UABAM</name>
<gene>
    <name evidence="2" type="ORF">UABAM_05195</name>
</gene>